<proteinExistence type="predicted"/>
<protein>
    <submittedName>
        <fullName evidence="1">Uncharacterized protein</fullName>
    </submittedName>
</protein>
<reference evidence="1" key="1">
    <citation type="submission" date="2021-01" db="EMBL/GenBank/DDBJ databases">
        <title>Adiantum capillus-veneris genome.</title>
        <authorList>
            <person name="Fang Y."/>
            <person name="Liao Q."/>
        </authorList>
    </citation>
    <scope>NUCLEOTIDE SEQUENCE</scope>
    <source>
        <strain evidence="1">H3</strain>
        <tissue evidence="1">Leaf</tissue>
    </source>
</reference>
<dbReference type="PANTHER" id="PTHR46411:SF3">
    <property type="entry name" value="AAA+ ATPASE DOMAIN-CONTAINING PROTEIN"/>
    <property type="match status" value="1"/>
</dbReference>
<dbReference type="AlphaFoldDB" id="A0A9D4UZV5"/>
<organism evidence="1 2">
    <name type="scientific">Adiantum capillus-veneris</name>
    <name type="common">Maidenhair fern</name>
    <dbReference type="NCBI Taxonomy" id="13818"/>
    <lineage>
        <taxon>Eukaryota</taxon>
        <taxon>Viridiplantae</taxon>
        <taxon>Streptophyta</taxon>
        <taxon>Embryophyta</taxon>
        <taxon>Tracheophyta</taxon>
        <taxon>Polypodiopsida</taxon>
        <taxon>Polypodiidae</taxon>
        <taxon>Polypodiales</taxon>
        <taxon>Pteridineae</taxon>
        <taxon>Pteridaceae</taxon>
        <taxon>Vittarioideae</taxon>
        <taxon>Adiantum</taxon>
    </lineage>
</organism>
<dbReference type="OrthoDB" id="10042665at2759"/>
<sequence length="87" mass="9513">MVFGVPGIQCGREAHLMTGVFLQLLEYYAGVLFWTTSRVGAFDEAFFCLASCSASDTPPWMMSGKARSSKSWLGLAISTGKSWHSLQ</sequence>
<dbReference type="EMBL" id="JABFUD020000007">
    <property type="protein sequence ID" value="KAI5077175.1"/>
    <property type="molecule type" value="Genomic_DNA"/>
</dbReference>
<evidence type="ECO:0000313" key="1">
    <source>
        <dbReference type="EMBL" id="KAI5077175.1"/>
    </source>
</evidence>
<dbReference type="PANTHER" id="PTHR46411">
    <property type="entry name" value="FAMILY ATPASE, PUTATIVE-RELATED"/>
    <property type="match status" value="1"/>
</dbReference>
<keyword evidence="2" id="KW-1185">Reference proteome</keyword>
<name>A0A9D4UZV5_ADICA</name>
<evidence type="ECO:0000313" key="2">
    <source>
        <dbReference type="Proteomes" id="UP000886520"/>
    </source>
</evidence>
<gene>
    <name evidence="1" type="ORF">GOP47_0006999</name>
</gene>
<accession>A0A9D4UZV5</accession>
<dbReference type="Proteomes" id="UP000886520">
    <property type="component" value="Chromosome 7"/>
</dbReference>
<comment type="caution">
    <text evidence="1">The sequence shown here is derived from an EMBL/GenBank/DDBJ whole genome shotgun (WGS) entry which is preliminary data.</text>
</comment>